<dbReference type="InterPro" id="IPR033182">
    <property type="entry name" value="MIC26/MIC27_animal"/>
</dbReference>
<evidence type="ECO:0000256" key="4">
    <source>
        <dbReference type="ARBA" id="ARBA00022989"/>
    </source>
</evidence>
<evidence type="ECO:0000256" key="6">
    <source>
        <dbReference type="ARBA" id="ARBA00023136"/>
    </source>
</evidence>
<comment type="subunit">
    <text evidence="7">Component of the mitochondrial contact site and cristae organizing system (MICOS) complex.</text>
</comment>
<evidence type="ECO:0000256" key="9">
    <source>
        <dbReference type="SAM" id="SignalP"/>
    </source>
</evidence>
<keyword evidence="9" id="KW-0732">Signal</keyword>
<reference evidence="10 11" key="1">
    <citation type="submission" date="2020-06" db="EMBL/GenBank/DDBJ databases">
        <authorList>
            <consortium name="Wellcome Sanger Institute Data Sharing"/>
        </authorList>
    </citation>
    <scope>NUCLEOTIDE SEQUENCE [LARGE SCALE GENOMIC DNA]</scope>
</reference>
<dbReference type="GeneTree" id="ENSGT00530000063666"/>
<keyword evidence="4 7" id="KW-1133">Transmembrane helix</keyword>
<comment type="subcellular location">
    <subcellularLocation>
        <location evidence="7">Mitochondrion inner membrane</location>
    </subcellularLocation>
    <subcellularLocation>
        <location evidence="1">Mitochondrion membrane</location>
    </subcellularLocation>
</comment>
<protein>
    <recommendedName>
        <fullName evidence="7">MICOS complex subunit</fullName>
    </recommendedName>
</protein>
<reference evidence="10" key="2">
    <citation type="submission" date="2025-08" db="UniProtKB">
        <authorList>
            <consortium name="Ensembl"/>
        </authorList>
    </citation>
    <scope>IDENTIFICATION</scope>
</reference>
<keyword evidence="7" id="KW-0999">Mitochondrion inner membrane</keyword>
<proteinExistence type="inferred from homology"/>
<feature type="signal peptide" evidence="9">
    <location>
        <begin position="1"/>
        <end position="23"/>
    </location>
</feature>
<keyword evidence="6 7" id="KW-0472">Membrane</keyword>
<feature type="transmembrane region" description="Helical" evidence="7">
    <location>
        <begin position="120"/>
        <end position="138"/>
    </location>
</feature>
<sequence>MHKVGWLTAVPGTLGLMAGTVYAAASEEKPSAGMGVDELSLYTTPKQKLRYVEPEAGQLEQGVTVVRKTAEPYVTWCQQTKQSAVNKVQGAFGTLKPKVDHTVQFGKDSFEYLKNPPSEFFPRAGIIGFAGALGLFLARGSRLKRLIYPTGLMALGASLYYPQQAAEIAKSAGDGVYDWTLQAYVAVEKLWKDKPSQKQAGGTSEKSTSGESKA</sequence>
<dbReference type="Pfam" id="PF09769">
    <property type="entry name" value="ApoO"/>
    <property type="match status" value="1"/>
</dbReference>
<keyword evidence="11" id="KW-1185">Reference proteome</keyword>
<dbReference type="Ensembl" id="ENSDCDT00010031736.1">
    <property type="protein sequence ID" value="ENSDCDP00010025625.1"/>
    <property type="gene ID" value="ENSDCDG00010016288.1"/>
</dbReference>
<dbReference type="RefSeq" id="XP_028839110.1">
    <property type="nucleotide sequence ID" value="XM_028983277.1"/>
</dbReference>
<dbReference type="GeneID" id="114792289"/>
<dbReference type="Proteomes" id="UP000694580">
    <property type="component" value="Chromosome 6"/>
</dbReference>
<feature type="compositionally biased region" description="Low complexity" evidence="8">
    <location>
        <begin position="200"/>
        <end position="214"/>
    </location>
</feature>
<organism evidence="10 11">
    <name type="scientific">Denticeps clupeoides</name>
    <name type="common">denticle herring</name>
    <dbReference type="NCBI Taxonomy" id="299321"/>
    <lineage>
        <taxon>Eukaryota</taxon>
        <taxon>Metazoa</taxon>
        <taxon>Chordata</taxon>
        <taxon>Craniata</taxon>
        <taxon>Vertebrata</taxon>
        <taxon>Euteleostomi</taxon>
        <taxon>Actinopterygii</taxon>
        <taxon>Neopterygii</taxon>
        <taxon>Teleostei</taxon>
        <taxon>Clupei</taxon>
        <taxon>Clupeiformes</taxon>
        <taxon>Denticipitoidei</taxon>
        <taxon>Denticipitidae</taxon>
        <taxon>Denticeps</taxon>
    </lineage>
</organism>
<name>A0AAY4BXI1_9TELE</name>
<evidence type="ECO:0000313" key="11">
    <source>
        <dbReference type="Proteomes" id="UP000694580"/>
    </source>
</evidence>
<reference evidence="10" key="3">
    <citation type="submission" date="2025-09" db="UniProtKB">
        <authorList>
            <consortium name="Ensembl"/>
        </authorList>
    </citation>
    <scope>IDENTIFICATION</scope>
</reference>
<evidence type="ECO:0000313" key="10">
    <source>
        <dbReference type="Ensembl" id="ENSDCDP00010025625.1"/>
    </source>
</evidence>
<dbReference type="GO" id="GO:0042407">
    <property type="term" value="P:cristae formation"/>
    <property type="evidence" value="ECO:0007669"/>
    <property type="project" value="InterPro"/>
</dbReference>
<comment type="function">
    <text evidence="7">Component of the MICOS complex, a large protein complex of the mitochondrial inner membrane that plays crucial roles in the maintenance of crista junctions, inner membrane architecture, and formation of contact sites to the outer membrane.</text>
</comment>
<evidence type="ECO:0000256" key="3">
    <source>
        <dbReference type="ARBA" id="ARBA00022692"/>
    </source>
</evidence>
<dbReference type="GO" id="GO:0061617">
    <property type="term" value="C:MICOS complex"/>
    <property type="evidence" value="ECO:0007669"/>
    <property type="project" value="UniProtKB-UniRule"/>
</dbReference>
<comment type="similarity">
    <text evidence="2">Belongs to the apolipoprotein O/MICOS complex subunit Mic27 family.</text>
</comment>
<evidence type="ECO:0000256" key="5">
    <source>
        <dbReference type="ARBA" id="ARBA00023128"/>
    </source>
</evidence>
<dbReference type="InterPro" id="IPR019166">
    <property type="entry name" value="MIC26/MIC27"/>
</dbReference>
<evidence type="ECO:0000256" key="2">
    <source>
        <dbReference type="ARBA" id="ARBA00010904"/>
    </source>
</evidence>
<dbReference type="PANTHER" id="PTHR14564">
    <property type="entry name" value="MICOS COMPLEX SUBUNIT MIC26 / MIC27 FAMILY MEMBER"/>
    <property type="match status" value="1"/>
</dbReference>
<accession>A0AAY4BXI1</accession>
<evidence type="ECO:0000256" key="8">
    <source>
        <dbReference type="SAM" id="MobiDB-lite"/>
    </source>
</evidence>
<evidence type="ECO:0000256" key="7">
    <source>
        <dbReference type="RuleBase" id="RU363021"/>
    </source>
</evidence>
<feature type="region of interest" description="Disordered" evidence="8">
    <location>
        <begin position="193"/>
        <end position="214"/>
    </location>
</feature>
<keyword evidence="3 7" id="KW-0812">Transmembrane</keyword>
<evidence type="ECO:0000256" key="1">
    <source>
        <dbReference type="ARBA" id="ARBA00004325"/>
    </source>
</evidence>
<keyword evidence="5 7" id="KW-0496">Mitochondrion</keyword>
<feature type="chain" id="PRO_5044229818" description="MICOS complex subunit" evidence="9">
    <location>
        <begin position="24"/>
        <end position="214"/>
    </location>
</feature>
<dbReference type="AlphaFoldDB" id="A0AAY4BXI1"/>
<gene>
    <name evidence="10" type="primary">apooa</name>
</gene>